<evidence type="ECO:0000256" key="2">
    <source>
        <dbReference type="PROSITE-ProRule" id="PRU00176"/>
    </source>
</evidence>
<sequence length="313" mass="35057">MAMAGLETVIPLFFPLHSVSSSKSLSSPKPPSQLSLKLPPSSSSHSFSLSPPLYLNHYTPTRKLPSFELCCSTVQETAAETETEEIQETTAETEAEETQEESLKRQLFVVNLPFNSSVKEIKNHFGQCGTATYVEIIRQEDGKSKGYGFVTMASGEEAQAAVDKLDSHEFSGRKIGVRFAKRFRKKNSPPPPPILRREETEHKLFVSNLAWKVRVGHLKEFFSDFNPFTTRVVFEGPGKAAGYGFVSFAIREEAEAAFSAKNEKELLGRPVRLKFSEEKSADEKQEDNSGDEKQENHSEDEKKEDNSEVKPEE</sequence>
<keyword evidence="6" id="KW-1185">Reference proteome</keyword>
<evidence type="ECO:0000313" key="6">
    <source>
        <dbReference type="Proteomes" id="UP001141552"/>
    </source>
</evidence>
<dbReference type="InterPro" id="IPR035979">
    <property type="entry name" value="RBD_domain_sf"/>
</dbReference>
<feature type="domain" description="RRM" evidence="4">
    <location>
        <begin position="202"/>
        <end position="278"/>
    </location>
</feature>
<evidence type="ECO:0000259" key="4">
    <source>
        <dbReference type="PROSITE" id="PS50102"/>
    </source>
</evidence>
<dbReference type="InterPro" id="IPR012677">
    <property type="entry name" value="Nucleotide-bd_a/b_plait_sf"/>
</dbReference>
<comment type="caution">
    <text evidence="5">The sequence shown here is derived from an EMBL/GenBank/DDBJ whole genome shotgun (WGS) entry which is preliminary data.</text>
</comment>
<protein>
    <recommendedName>
        <fullName evidence="4">RRM domain-containing protein</fullName>
    </recommendedName>
</protein>
<dbReference type="Proteomes" id="UP001141552">
    <property type="component" value="Unassembled WGS sequence"/>
</dbReference>
<evidence type="ECO:0000256" key="1">
    <source>
        <dbReference type="ARBA" id="ARBA00022884"/>
    </source>
</evidence>
<dbReference type="InterPro" id="IPR050502">
    <property type="entry name" value="Euk_RNA-bind_prot"/>
</dbReference>
<evidence type="ECO:0000256" key="3">
    <source>
        <dbReference type="SAM" id="MobiDB-lite"/>
    </source>
</evidence>
<dbReference type="SUPFAM" id="SSF54928">
    <property type="entry name" value="RNA-binding domain, RBD"/>
    <property type="match status" value="2"/>
</dbReference>
<gene>
    <name evidence="5" type="ORF">Tsubulata_011784</name>
</gene>
<keyword evidence="1 2" id="KW-0694">RNA-binding</keyword>
<reference evidence="5" key="2">
    <citation type="journal article" date="2023" name="Plants (Basel)">
        <title>Annotation of the Turnera subulata (Passifloraceae) Draft Genome Reveals the S-Locus Evolved after the Divergence of Turneroideae from Passifloroideae in a Stepwise Manner.</title>
        <authorList>
            <person name="Henning P.M."/>
            <person name="Roalson E.H."/>
            <person name="Mir W."/>
            <person name="McCubbin A.G."/>
            <person name="Shore J.S."/>
        </authorList>
    </citation>
    <scope>NUCLEOTIDE SEQUENCE</scope>
    <source>
        <strain evidence="5">F60SS</strain>
    </source>
</reference>
<organism evidence="5 6">
    <name type="scientific">Turnera subulata</name>
    <dbReference type="NCBI Taxonomy" id="218843"/>
    <lineage>
        <taxon>Eukaryota</taxon>
        <taxon>Viridiplantae</taxon>
        <taxon>Streptophyta</taxon>
        <taxon>Embryophyta</taxon>
        <taxon>Tracheophyta</taxon>
        <taxon>Spermatophyta</taxon>
        <taxon>Magnoliopsida</taxon>
        <taxon>eudicotyledons</taxon>
        <taxon>Gunneridae</taxon>
        <taxon>Pentapetalae</taxon>
        <taxon>rosids</taxon>
        <taxon>fabids</taxon>
        <taxon>Malpighiales</taxon>
        <taxon>Passifloraceae</taxon>
        <taxon>Turnera</taxon>
    </lineage>
</organism>
<feature type="region of interest" description="Disordered" evidence="3">
    <location>
        <begin position="79"/>
        <end position="100"/>
    </location>
</feature>
<dbReference type="GO" id="GO:0009535">
    <property type="term" value="C:chloroplast thylakoid membrane"/>
    <property type="evidence" value="ECO:0007669"/>
    <property type="project" value="TreeGrafter"/>
</dbReference>
<feature type="domain" description="RRM" evidence="4">
    <location>
        <begin position="105"/>
        <end position="182"/>
    </location>
</feature>
<name>A0A9Q0JN48_9ROSI</name>
<dbReference type="PROSITE" id="PS50102">
    <property type="entry name" value="RRM"/>
    <property type="match status" value="2"/>
</dbReference>
<feature type="compositionally biased region" description="Basic and acidic residues" evidence="3">
    <location>
        <begin position="274"/>
        <end position="313"/>
    </location>
</feature>
<reference evidence="5" key="1">
    <citation type="submission" date="2022-02" db="EMBL/GenBank/DDBJ databases">
        <authorList>
            <person name="Henning P.M."/>
            <person name="McCubbin A.G."/>
            <person name="Shore J.S."/>
        </authorList>
    </citation>
    <scope>NUCLEOTIDE SEQUENCE</scope>
    <source>
        <strain evidence="5">F60SS</strain>
        <tissue evidence="5">Leaves</tissue>
    </source>
</reference>
<dbReference type="PANTHER" id="PTHR48025:SF6">
    <property type="entry name" value="RRM DOMAIN-CONTAINING PROTEIN"/>
    <property type="match status" value="1"/>
</dbReference>
<dbReference type="Pfam" id="PF00076">
    <property type="entry name" value="RRM_1"/>
    <property type="match status" value="2"/>
</dbReference>
<evidence type="ECO:0000313" key="5">
    <source>
        <dbReference type="EMBL" id="KAJ4847829.1"/>
    </source>
</evidence>
<dbReference type="InterPro" id="IPR000504">
    <property type="entry name" value="RRM_dom"/>
</dbReference>
<dbReference type="EMBL" id="JAKUCV010001070">
    <property type="protein sequence ID" value="KAJ4847829.1"/>
    <property type="molecule type" value="Genomic_DNA"/>
</dbReference>
<dbReference type="GO" id="GO:1901259">
    <property type="term" value="P:chloroplast rRNA processing"/>
    <property type="evidence" value="ECO:0007669"/>
    <property type="project" value="TreeGrafter"/>
</dbReference>
<dbReference type="CDD" id="cd00590">
    <property type="entry name" value="RRM_SF"/>
    <property type="match status" value="1"/>
</dbReference>
<feature type="region of interest" description="Disordered" evidence="3">
    <location>
        <begin position="271"/>
        <end position="313"/>
    </location>
</feature>
<dbReference type="AlphaFoldDB" id="A0A9Q0JN48"/>
<accession>A0A9Q0JN48</accession>
<proteinExistence type="predicted"/>
<dbReference type="OrthoDB" id="439808at2759"/>
<dbReference type="PANTHER" id="PTHR48025">
    <property type="entry name" value="OS02G0815200 PROTEIN"/>
    <property type="match status" value="1"/>
</dbReference>
<dbReference type="Gene3D" id="3.30.70.330">
    <property type="match status" value="2"/>
</dbReference>
<dbReference type="GO" id="GO:0003729">
    <property type="term" value="F:mRNA binding"/>
    <property type="evidence" value="ECO:0007669"/>
    <property type="project" value="TreeGrafter"/>
</dbReference>
<dbReference type="SMART" id="SM00360">
    <property type="entry name" value="RRM"/>
    <property type="match status" value="2"/>
</dbReference>